<dbReference type="RefSeq" id="YP_009103395.1">
    <property type="nucleotide sequence ID" value="NC_025459.1"/>
</dbReference>
<organism evidence="1 2">
    <name type="scientific">Aeromonas phage pAh6-C</name>
    <dbReference type="NCBI Taxonomy" id="1505227"/>
    <lineage>
        <taxon>Viruses</taxon>
        <taxon>Duplodnaviria</taxon>
        <taxon>Heunggongvirae</taxon>
        <taxon>Uroviricota</taxon>
        <taxon>Caudoviricetes</taxon>
        <taxon>Chaseviridae</taxon>
        <taxon>Nefertitivirinae</taxon>
        <taxon>Pahsextavirus</taxon>
        <taxon>Pahsextavirus pAh6C</taxon>
    </lineage>
</organism>
<reference evidence="1 2" key="1">
    <citation type="submission" date="2014-05" db="EMBL/GenBank/DDBJ databases">
        <title>Complete genome sequence of Aeromonas bacteriophage pAh6-C.</title>
        <authorList>
            <person name="Jun J.W."/>
            <person name="Park S.C."/>
        </authorList>
    </citation>
    <scope>NUCLEOTIDE SEQUENCE [LARGE SCALE GENOMIC DNA]</scope>
</reference>
<keyword evidence="2" id="KW-1185">Reference proteome</keyword>
<proteinExistence type="predicted"/>
<dbReference type="GeneID" id="22112317"/>
<sequence>MAKPSTKYPRPAEILMALAAANIDHRFITVPNPQQIEQELARLIPDPRIALQVSRLMQESQNGFIQALLHTSNQALQAMGYQETDVTKDAGGVAGRELVEQVGRAMHAAAELKKAEEAAKAPAAKE</sequence>
<gene>
    <name evidence="1" type="ORF">AH6C_061</name>
</gene>
<accession>A0A076G4G2</accession>
<name>A0A076G4G2_9CAUD</name>
<protein>
    <submittedName>
        <fullName evidence="1">Uncharacterized protein</fullName>
    </submittedName>
</protein>
<evidence type="ECO:0000313" key="2">
    <source>
        <dbReference type="Proteomes" id="UP000028666"/>
    </source>
</evidence>
<dbReference type="KEGG" id="vg:22112317"/>
<dbReference type="EMBL" id="KJ858521">
    <property type="protein sequence ID" value="AII26815.1"/>
    <property type="molecule type" value="Genomic_DNA"/>
</dbReference>
<dbReference type="Proteomes" id="UP000028666">
    <property type="component" value="Segment"/>
</dbReference>
<evidence type="ECO:0000313" key="1">
    <source>
        <dbReference type="EMBL" id="AII26815.1"/>
    </source>
</evidence>